<dbReference type="Gene3D" id="3.20.20.70">
    <property type="entry name" value="Aldolase class I"/>
    <property type="match status" value="1"/>
</dbReference>
<feature type="domain" description="NADH:flavin oxidoreductase/NADH oxidase N-terminal" evidence="4">
    <location>
        <begin position="8"/>
        <end position="337"/>
    </location>
</feature>
<comment type="caution">
    <text evidence="5">The sequence shown here is derived from an EMBL/GenBank/DDBJ whole genome shotgun (WGS) entry which is preliminary data.</text>
</comment>
<dbReference type="Pfam" id="PF00724">
    <property type="entry name" value="Oxidored_FMN"/>
    <property type="match status" value="1"/>
</dbReference>
<evidence type="ECO:0000256" key="1">
    <source>
        <dbReference type="ARBA" id="ARBA00022630"/>
    </source>
</evidence>
<dbReference type="SUPFAM" id="SSF51395">
    <property type="entry name" value="FMN-linked oxidoreductases"/>
    <property type="match status" value="1"/>
</dbReference>
<dbReference type="InterPro" id="IPR051799">
    <property type="entry name" value="NADH_flavin_oxidoreductase"/>
</dbReference>
<name>A0ABU8F678_9BACI</name>
<dbReference type="InterPro" id="IPR001155">
    <property type="entry name" value="OxRdtase_FMN_N"/>
</dbReference>
<protein>
    <submittedName>
        <fullName evidence="5">NADH-dependent flavin oxidoreductase</fullName>
    </submittedName>
</protein>
<keyword evidence="6" id="KW-1185">Reference proteome</keyword>
<evidence type="ECO:0000313" key="6">
    <source>
        <dbReference type="Proteomes" id="UP001364890"/>
    </source>
</evidence>
<dbReference type="PANTHER" id="PTHR43656:SF2">
    <property type="entry name" value="BINDING OXIDOREDUCTASE, PUTATIVE (AFU_ORTHOLOGUE AFUA_2G08260)-RELATED"/>
    <property type="match status" value="1"/>
</dbReference>
<proteinExistence type="predicted"/>
<dbReference type="InterPro" id="IPR013785">
    <property type="entry name" value="Aldolase_TIM"/>
</dbReference>
<gene>
    <name evidence="5" type="ORF">WAX74_12790</name>
</gene>
<dbReference type="CDD" id="cd04735">
    <property type="entry name" value="OYE_like_4_FMN"/>
    <property type="match status" value="1"/>
</dbReference>
<feature type="region of interest" description="Disordered" evidence="3">
    <location>
        <begin position="110"/>
        <end position="141"/>
    </location>
</feature>
<accession>A0ABU8F678</accession>
<evidence type="ECO:0000256" key="3">
    <source>
        <dbReference type="SAM" id="MobiDB-lite"/>
    </source>
</evidence>
<evidence type="ECO:0000256" key="2">
    <source>
        <dbReference type="ARBA" id="ARBA00023002"/>
    </source>
</evidence>
<sequence length="374" mass="41607">MNTKYEQIFQSFTFPSGVEVKNRIMVAPMTNYSSHDNGEVSEAELAYYKERSGGVGTFITACAYVSKDGKGFPGQFSVDDDSFIPGLKKLAETMQSNGTKAIIQIYHGGRQSPPELLPDQQPVSASAVAAEREGSPVPRKMSEEEIQNTIKAFGEATRRAIEAGFDGVEIHGANTYLLQQYFSPHSNRRDDQWGGSLENRMKFPLAIVQSVKQIVAEHSKKPFIVGYRISPEEGTNPGITLEDTLQFVDKLADQSLDYLHISVNTFWNGSFRDKNESESRIIKIHEAVGSRVPIVGVGSLHTPDEVVEALEAGIPLIALGRELLMEPKWIEKVEAGQIEEIRTTLSRKDQEKLVIPDPLWNRLMNVKGWLPVVD</sequence>
<dbReference type="Proteomes" id="UP001364890">
    <property type="component" value="Unassembled WGS sequence"/>
</dbReference>
<organism evidence="5 6">
    <name type="scientific">Psychrobacillus mangrovi</name>
    <dbReference type="NCBI Taxonomy" id="3117745"/>
    <lineage>
        <taxon>Bacteria</taxon>
        <taxon>Bacillati</taxon>
        <taxon>Bacillota</taxon>
        <taxon>Bacilli</taxon>
        <taxon>Bacillales</taxon>
        <taxon>Bacillaceae</taxon>
        <taxon>Psychrobacillus</taxon>
    </lineage>
</organism>
<reference evidence="5 6" key="1">
    <citation type="submission" date="2024-01" db="EMBL/GenBank/DDBJ databases">
        <title>Seven novel Bacillus-like species.</title>
        <authorList>
            <person name="Liu G."/>
        </authorList>
    </citation>
    <scope>NUCLEOTIDE SEQUENCE [LARGE SCALE GENOMIC DNA]</scope>
    <source>
        <strain evidence="5 6">FJAT-51614</strain>
    </source>
</reference>
<evidence type="ECO:0000259" key="4">
    <source>
        <dbReference type="Pfam" id="PF00724"/>
    </source>
</evidence>
<evidence type="ECO:0000313" key="5">
    <source>
        <dbReference type="EMBL" id="MEI4770513.1"/>
    </source>
</evidence>
<keyword evidence="1" id="KW-0285">Flavoprotein</keyword>
<dbReference type="PANTHER" id="PTHR43656">
    <property type="entry name" value="BINDING OXIDOREDUCTASE, PUTATIVE (AFU_ORTHOLOGUE AFUA_2G08260)-RELATED"/>
    <property type="match status" value="1"/>
</dbReference>
<dbReference type="EMBL" id="JBAWSY010000009">
    <property type="protein sequence ID" value="MEI4770513.1"/>
    <property type="molecule type" value="Genomic_DNA"/>
</dbReference>
<dbReference type="RefSeq" id="WP_336498075.1">
    <property type="nucleotide sequence ID" value="NZ_JBAWSY010000009.1"/>
</dbReference>
<keyword evidence="2" id="KW-0560">Oxidoreductase</keyword>